<dbReference type="CDD" id="cd03349">
    <property type="entry name" value="LbH_XAT"/>
    <property type="match status" value="1"/>
</dbReference>
<keyword evidence="2" id="KW-1185">Reference proteome</keyword>
<protein>
    <submittedName>
        <fullName evidence="1">CatB-related O-acetyltransferase</fullName>
    </submittedName>
</protein>
<evidence type="ECO:0000313" key="1">
    <source>
        <dbReference type="EMBL" id="MBS0028553.1"/>
    </source>
</evidence>
<sequence length="176" mass="19436">MMLVFRRASVLLGFVGYRIVKNMPDIPVFGFNLFGKCRIFFTRLLIDKCGDFVVVEKGASFGRRITLGNYSAIGVNAWIKGKVTIGNYVLMGPNVTILTQNHIFSRTDTPIYYQGATPEMPVIIEDDVWIGQNVIILPGLRICQGAIVAAGAVVTKDVPPYMIVGGNPARIIKKRE</sequence>
<proteinExistence type="predicted"/>
<dbReference type="Pfam" id="PF00132">
    <property type="entry name" value="Hexapep"/>
    <property type="match status" value="1"/>
</dbReference>
<evidence type="ECO:0000313" key="2">
    <source>
        <dbReference type="Proteomes" id="UP000676386"/>
    </source>
</evidence>
<dbReference type="InterPro" id="IPR051159">
    <property type="entry name" value="Hexapeptide_acetyltransf"/>
</dbReference>
<organism evidence="1 2">
    <name type="scientific">Chitinophaga hostae</name>
    <dbReference type="NCBI Taxonomy" id="2831022"/>
    <lineage>
        <taxon>Bacteria</taxon>
        <taxon>Pseudomonadati</taxon>
        <taxon>Bacteroidota</taxon>
        <taxon>Chitinophagia</taxon>
        <taxon>Chitinophagales</taxon>
        <taxon>Chitinophagaceae</taxon>
        <taxon>Chitinophaga</taxon>
    </lineage>
</organism>
<dbReference type="Proteomes" id="UP000676386">
    <property type="component" value="Unassembled WGS sequence"/>
</dbReference>
<comment type="caution">
    <text evidence="1">The sequence shown here is derived from an EMBL/GenBank/DDBJ whole genome shotgun (WGS) entry which is preliminary data.</text>
</comment>
<dbReference type="Gene3D" id="2.160.10.10">
    <property type="entry name" value="Hexapeptide repeat proteins"/>
    <property type="match status" value="1"/>
</dbReference>
<name>A0ABS5IZZ1_9BACT</name>
<dbReference type="PANTHER" id="PTHR23416">
    <property type="entry name" value="SIALIC ACID SYNTHASE-RELATED"/>
    <property type="match status" value="1"/>
</dbReference>
<gene>
    <name evidence="1" type="ORF">KE626_14625</name>
</gene>
<dbReference type="EMBL" id="JAGTXB010000006">
    <property type="protein sequence ID" value="MBS0028553.1"/>
    <property type="molecule type" value="Genomic_DNA"/>
</dbReference>
<dbReference type="InterPro" id="IPR011004">
    <property type="entry name" value="Trimer_LpxA-like_sf"/>
</dbReference>
<dbReference type="SUPFAM" id="SSF51161">
    <property type="entry name" value="Trimeric LpxA-like enzymes"/>
    <property type="match status" value="1"/>
</dbReference>
<dbReference type="InterPro" id="IPR001451">
    <property type="entry name" value="Hexapep"/>
</dbReference>
<accession>A0ABS5IZZ1</accession>
<reference evidence="1 2" key="1">
    <citation type="submission" date="2021-04" db="EMBL/GenBank/DDBJ databases">
        <title>Chitinophaga sp. nov., isolated from the rhizosphere soil.</title>
        <authorList>
            <person name="He S."/>
        </authorList>
    </citation>
    <scope>NUCLEOTIDE SEQUENCE [LARGE SCALE GENOMIC DNA]</scope>
    <source>
        <strain evidence="1 2">2R12</strain>
    </source>
</reference>